<evidence type="ECO:0000256" key="8">
    <source>
        <dbReference type="ARBA" id="ARBA00022884"/>
    </source>
</evidence>
<keyword evidence="5 19" id="KW-0808">Transferase</keyword>
<dbReference type="GO" id="GO:0009229">
    <property type="term" value="P:thiamine diphosphate biosynthetic process"/>
    <property type="evidence" value="ECO:0007669"/>
    <property type="project" value="UniProtKB-UniRule"/>
</dbReference>
<evidence type="ECO:0000256" key="15">
    <source>
        <dbReference type="ARBA" id="ARBA00071867"/>
    </source>
</evidence>
<dbReference type="OrthoDB" id="9773948at2"/>
<dbReference type="NCBIfam" id="TIGR00342">
    <property type="entry name" value="tRNA uracil 4-sulfurtransferase ThiI"/>
    <property type="match status" value="1"/>
</dbReference>
<reference evidence="21 22" key="1">
    <citation type="submission" date="2010-07" db="EMBL/GenBank/DDBJ databases">
        <authorList>
            <person name="Muzny D."/>
            <person name="Qin X."/>
            <person name="Deng J."/>
            <person name="Jiang H."/>
            <person name="Liu Y."/>
            <person name="Qu J."/>
            <person name="Song X.-Z."/>
            <person name="Zhang L."/>
            <person name="Thornton R."/>
            <person name="Coyle M."/>
            <person name="Francisco L."/>
            <person name="Jackson L."/>
            <person name="Javaid M."/>
            <person name="Korchina V."/>
            <person name="Kovar C."/>
            <person name="Mata R."/>
            <person name="Mathew T."/>
            <person name="Ngo R."/>
            <person name="Nguyen L."/>
            <person name="Nguyen N."/>
            <person name="Okwuonu G."/>
            <person name="Ongeri F."/>
            <person name="Pham C."/>
            <person name="Simmons D."/>
            <person name="Wilczek-Boney K."/>
            <person name="Hale W."/>
            <person name="Jakkamsetti A."/>
            <person name="Pham P."/>
            <person name="Ruth R."/>
            <person name="San Lucas F."/>
            <person name="Warren J."/>
            <person name="Zhang J."/>
            <person name="Zhao Z."/>
            <person name="Zhou C."/>
            <person name="Zhu D."/>
            <person name="Lee S."/>
            <person name="Bess C."/>
            <person name="Blankenburg K."/>
            <person name="Forbes L."/>
            <person name="Fu Q."/>
            <person name="Gubbala S."/>
            <person name="Hirani K."/>
            <person name="Jayaseelan J.C."/>
            <person name="Lara F."/>
            <person name="Munidasa M."/>
            <person name="Palculict T."/>
            <person name="Patil S."/>
            <person name="Pu L.-L."/>
            <person name="Saada N."/>
            <person name="Tang L."/>
            <person name="Weissenberger G."/>
            <person name="Zhu Y."/>
            <person name="Hemphill L."/>
            <person name="Shang Y."/>
            <person name="Youmans B."/>
            <person name="Ayvaz T."/>
            <person name="Ross M."/>
            <person name="Santibanez J."/>
            <person name="Aqrawi P."/>
            <person name="Gross S."/>
            <person name="Joshi V."/>
            <person name="Fowler G."/>
            <person name="Nazareth L."/>
            <person name="Reid J."/>
            <person name="Worley K."/>
            <person name="Petrosino J."/>
            <person name="Highlander S."/>
            <person name="Gibbs R."/>
        </authorList>
    </citation>
    <scope>NUCLEOTIDE SEQUENCE [LARGE SCALE GENOMIC DNA]</scope>
    <source>
        <strain evidence="21 22">ATCC BAA-1640</strain>
    </source>
</reference>
<dbReference type="Gene3D" id="3.30.2130.30">
    <property type="match status" value="1"/>
</dbReference>
<dbReference type="CDD" id="cd01712">
    <property type="entry name" value="PPase_ThiI"/>
    <property type="match status" value="1"/>
</dbReference>
<evidence type="ECO:0000256" key="9">
    <source>
        <dbReference type="ARBA" id="ARBA00022977"/>
    </source>
</evidence>
<dbReference type="Pfam" id="PF22025">
    <property type="entry name" value="ThiI_fer"/>
    <property type="match status" value="1"/>
</dbReference>
<sequence>MFKYAVGLSLGELVLKGKNRGSFIDALIKQVVRSLHDIEYKKIYQDIGKVYIECEKENMDRIIKRVSHVFGIVYLSPCIKVGKDEDEIREAIKEITRETLEKNDFKTFKGETKRADKKFPMTSMEFSRVIGETVLKNFDINVDVHNPDFYVYVDIRQDAYVYTEKFRGHGGLPLGTNGTGLLLLSGGIDSPVAGYMMAKRGVKVDALHFHSFPFTSKRAEEKVIKLGEIVSSYSGPMKIYSVNILPIQKEINKHCHESQMTVLSRRFMMRIAESISAKNGYKSIITGENLGQVASQTIEGLACTDAITDRLVFRPLIGMDKVDIIEISKRIGTYETSILPFEDCCTVFLPKHPLLKPTIEIMEKSEEGLDIDKLVEEAIENMTIINIE</sequence>
<dbReference type="GO" id="GO:0002937">
    <property type="term" value="P:tRNA 4-thiouridine biosynthesis"/>
    <property type="evidence" value="ECO:0007669"/>
    <property type="project" value="TreeGrafter"/>
</dbReference>
<dbReference type="InterPro" id="IPR050102">
    <property type="entry name" value="tRNA_sulfurtransferase_ThiI"/>
</dbReference>
<dbReference type="HOGENOM" id="CLU_037952_4_0_9"/>
<feature type="binding site" evidence="19">
    <location>
        <position position="287"/>
    </location>
    <ligand>
        <name>ATP</name>
        <dbReference type="ChEBI" id="CHEBI:30616"/>
    </ligand>
</feature>
<dbReference type="FunFam" id="3.40.50.620:FF:000053">
    <property type="entry name" value="Probable tRNA sulfurtransferase"/>
    <property type="match status" value="1"/>
</dbReference>
<keyword evidence="6 19" id="KW-0547">Nucleotide-binding</keyword>
<protein>
    <recommendedName>
        <fullName evidence="15 19">Probable tRNA sulfurtransferase</fullName>
        <ecNumber evidence="14 19">2.8.1.4</ecNumber>
    </recommendedName>
    <alternativeName>
        <fullName evidence="16 19">Sulfur carrier protein ThiS sulfurtransferase</fullName>
    </alternativeName>
    <alternativeName>
        <fullName evidence="17 19">Thiamine biosynthesis protein ThiI</fullName>
    </alternativeName>
    <alternativeName>
        <fullName evidence="18 19">tRNA 4-thiouridine synthase</fullName>
    </alternativeName>
</protein>
<dbReference type="EMBL" id="AEEH01000039">
    <property type="protein sequence ID" value="EFM25393.1"/>
    <property type="molecule type" value="Genomic_DNA"/>
</dbReference>
<keyword evidence="7 19" id="KW-0067">ATP-binding</keyword>
<dbReference type="SMART" id="SM00981">
    <property type="entry name" value="THUMP"/>
    <property type="match status" value="1"/>
</dbReference>
<dbReference type="EC" id="2.8.1.4" evidence="14 19"/>
<keyword evidence="22" id="KW-1185">Reference proteome</keyword>
<dbReference type="InterPro" id="IPR003720">
    <property type="entry name" value="tRNA_STrfase"/>
</dbReference>
<evidence type="ECO:0000256" key="16">
    <source>
        <dbReference type="ARBA" id="ARBA00075337"/>
    </source>
</evidence>
<evidence type="ECO:0000256" key="14">
    <source>
        <dbReference type="ARBA" id="ARBA00066827"/>
    </source>
</evidence>
<comment type="subcellular location">
    <subcellularLocation>
        <location evidence="1 19">Cytoplasm</location>
    </subcellularLocation>
</comment>
<comment type="catalytic activity">
    <reaction evidence="11 19">
        <text>[ThiS sulfur-carrier protein]-C-terminal Gly-Gly-AMP + S-sulfanyl-L-cysteinyl-[cysteine desulfurase] + AH2 = [ThiS sulfur-carrier protein]-C-terminal-Gly-aminoethanethioate + L-cysteinyl-[cysteine desulfurase] + A + AMP + 2 H(+)</text>
        <dbReference type="Rhea" id="RHEA:43340"/>
        <dbReference type="Rhea" id="RHEA-COMP:12157"/>
        <dbReference type="Rhea" id="RHEA-COMP:12158"/>
        <dbReference type="Rhea" id="RHEA-COMP:12910"/>
        <dbReference type="Rhea" id="RHEA-COMP:19908"/>
        <dbReference type="ChEBI" id="CHEBI:13193"/>
        <dbReference type="ChEBI" id="CHEBI:15378"/>
        <dbReference type="ChEBI" id="CHEBI:17499"/>
        <dbReference type="ChEBI" id="CHEBI:29950"/>
        <dbReference type="ChEBI" id="CHEBI:61963"/>
        <dbReference type="ChEBI" id="CHEBI:90618"/>
        <dbReference type="ChEBI" id="CHEBI:232372"/>
        <dbReference type="ChEBI" id="CHEBI:456215"/>
    </reaction>
</comment>
<dbReference type="CDD" id="cd11716">
    <property type="entry name" value="THUMP_ThiI"/>
    <property type="match status" value="1"/>
</dbReference>
<feature type="binding site" evidence="19">
    <location>
        <begin position="208"/>
        <end position="209"/>
    </location>
    <ligand>
        <name>ATP</name>
        <dbReference type="ChEBI" id="CHEBI:30616"/>
    </ligand>
</feature>
<evidence type="ECO:0000313" key="21">
    <source>
        <dbReference type="EMBL" id="EFM25393.1"/>
    </source>
</evidence>
<evidence type="ECO:0000259" key="20">
    <source>
        <dbReference type="PROSITE" id="PS51165"/>
    </source>
</evidence>
<dbReference type="STRING" id="862517.HMPREF9225_1042"/>
<evidence type="ECO:0000256" key="7">
    <source>
        <dbReference type="ARBA" id="ARBA00022840"/>
    </source>
</evidence>
<dbReference type="GO" id="GO:0005524">
    <property type="term" value="F:ATP binding"/>
    <property type="evidence" value="ECO:0007669"/>
    <property type="project" value="UniProtKB-UniRule"/>
</dbReference>
<dbReference type="PROSITE" id="PS51165">
    <property type="entry name" value="THUMP"/>
    <property type="match status" value="1"/>
</dbReference>
<dbReference type="GO" id="GO:0140741">
    <property type="term" value="F:tRNA-uracil-4 sulfurtransferase activity"/>
    <property type="evidence" value="ECO:0007669"/>
    <property type="project" value="UniProtKB-EC"/>
</dbReference>
<keyword evidence="9 19" id="KW-0784">Thiamine biosynthesis</keyword>
<dbReference type="PANTHER" id="PTHR43209">
    <property type="entry name" value="TRNA SULFURTRANSFERASE"/>
    <property type="match status" value="1"/>
</dbReference>
<evidence type="ECO:0000256" key="19">
    <source>
        <dbReference type="HAMAP-Rule" id="MF_00021"/>
    </source>
</evidence>
<evidence type="ECO:0000256" key="4">
    <source>
        <dbReference type="ARBA" id="ARBA00022555"/>
    </source>
</evidence>
<comment type="catalytic activity">
    <reaction evidence="10 19">
        <text>[ThiI sulfur-carrier protein]-S-sulfanyl-L-cysteine + a uridine in tRNA + 2 reduced [2Fe-2S]-[ferredoxin] + ATP + H(+) = [ThiI sulfur-carrier protein]-L-cysteine + a 4-thiouridine in tRNA + 2 oxidized [2Fe-2S]-[ferredoxin] + AMP + diphosphate</text>
        <dbReference type="Rhea" id="RHEA:24176"/>
        <dbReference type="Rhea" id="RHEA-COMP:10000"/>
        <dbReference type="Rhea" id="RHEA-COMP:10001"/>
        <dbReference type="Rhea" id="RHEA-COMP:13337"/>
        <dbReference type="Rhea" id="RHEA-COMP:13338"/>
        <dbReference type="Rhea" id="RHEA-COMP:13339"/>
        <dbReference type="Rhea" id="RHEA-COMP:13340"/>
        <dbReference type="ChEBI" id="CHEBI:15378"/>
        <dbReference type="ChEBI" id="CHEBI:29950"/>
        <dbReference type="ChEBI" id="CHEBI:30616"/>
        <dbReference type="ChEBI" id="CHEBI:33019"/>
        <dbReference type="ChEBI" id="CHEBI:33737"/>
        <dbReference type="ChEBI" id="CHEBI:33738"/>
        <dbReference type="ChEBI" id="CHEBI:61963"/>
        <dbReference type="ChEBI" id="CHEBI:65315"/>
        <dbReference type="ChEBI" id="CHEBI:136798"/>
        <dbReference type="ChEBI" id="CHEBI:456215"/>
        <dbReference type="EC" id="2.8.1.4"/>
    </reaction>
</comment>
<dbReference type="GO" id="GO:0004810">
    <property type="term" value="F:CCA tRNA nucleotidyltransferase activity"/>
    <property type="evidence" value="ECO:0007669"/>
    <property type="project" value="InterPro"/>
</dbReference>
<evidence type="ECO:0000256" key="2">
    <source>
        <dbReference type="ARBA" id="ARBA00004948"/>
    </source>
</evidence>
<dbReference type="InterPro" id="IPR020536">
    <property type="entry name" value="ThiI_AANH"/>
</dbReference>
<evidence type="ECO:0000256" key="3">
    <source>
        <dbReference type="ARBA" id="ARBA00022490"/>
    </source>
</evidence>
<keyword evidence="3 19" id="KW-0963">Cytoplasm</keyword>
<dbReference type="InterPro" id="IPR004114">
    <property type="entry name" value="THUMP_dom"/>
</dbReference>
<dbReference type="InterPro" id="IPR049961">
    <property type="entry name" value="ThiI_N"/>
</dbReference>
<dbReference type="GO" id="GO:0052837">
    <property type="term" value="P:thiazole biosynthetic process"/>
    <property type="evidence" value="ECO:0007669"/>
    <property type="project" value="TreeGrafter"/>
</dbReference>
<dbReference type="GO" id="GO:0005829">
    <property type="term" value="C:cytosol"/>
    <property type="evidence" value="ECO:0007669"/>
    <property type="project" value="TreeGrafter"/>
</dbReference>
<organism evidence="21 22">
    <name type="scientific">Peptoniphilus duerdenii ATCC BAA-1640</name>
    <dbReference type="NCBI Taxonomy" id="862517"/>
    <lineage>
        <taxon>Bacteria</taxon>
        <taxon>Bacillati</taxon>
        <taxon>Bacillota</taxon>
        <taxon>Tissierellia</taxon>
        <taxon>Tissierellales</taxon>
        <taxon>Peptoniphilaceae</taxon>
        <taxon>Peptoniphilus</taxon>
    </lineage>
</organism>
<comment type="pathway">
    <text evidence="2 19">Cofactor biosynthesis; thiamine diphosphate biosynthesis.</text>
</comment>
<dbReference type="SUPFAM" id="SSF52402">
    <property type="entry name" value="Adenine nucleotide alpha hydrolases-like"/>
    <property type="match status" value="1"/>
</dbReference>
<feature type="binding site" evidence="19">
    <location>
        <position position="296"/>
    </location>
    <ligand>
        <name>ATP</name>
        <dbReference type="ChEBI" id="CHEBI:30616"/>
    </ligand>
</feature>
<evidence type="ECO:0000256" key="11">
    <source>
        <dbReference type="ARBA" id="ARBA00052330"/>
    </source>
</evidence>
<gene>
    <name evidence="19 21" type="primary">thiI</name>
    <name evidence="21" type="ORF">HMPREF9225_1042</name>
</gene>
<evidence type="ECO:0000256" key="18">
    <source>
        <dbReference type="ARBA" id="ARBA00080570"/>
    </source>
</evidence>
<comment type="similarity">
    <text evidence="13 19">Belongs to the ThiI family.</text>
</comment>
<keyword evidence="8 19" id="KW-0694">RNA-binding</keyword>
<dbReference type="Gene3D" id="3.40.50.620">
    <property type="entry name" value="HUPs"/>
    <property type="match status" value="1"/>
</dbReference>
<accession>E0NLK3</accession>
<evidence type="ECO:0000256" key="6">
    <source>
        <dbReference type="ARBA" id="ARBA00022741"/>
    </source>
</evidence>
<evidence type="ECO:0000256" key="12">
    <source>
        <dbReference type="ARBA" id="ARBA00058382"/>
    </source>
</evidence>
<dbReference type="InterPro" id="IPR054173">
    <property type="entry name" value="ThiI_fer"/>
</dbReference>
<dbReference type="InterPro" id="IPR014729">
    <property type="entry name" value="Rossmann-like_a/b/a_fold"/>
</dbReference>
<dbReference type="PANTHER" id="PTHR43209:SF1">
    <property type="entry name" value="TRNA SULFURTRANSFERASE"/>
    <property type="match status" value="1"/>
</dbReference>
<comment type="function">
    <text evidence="12 19">Catalyzes the ATP-dependent transfer of a sulfur to tRNA to produce 4-thiouridine in position 8 of tRNAs, which functions as a near-UV photosensor. Also catalyzes the transfer of sulfur to the sulfur carrier protein ThiS, forming ThiS-thiocarboxylate. This is a step in the synthesis of thiazole, in the thiamine biosynthesis pathway. The sulfur is donated as persulfide by IscS.</text>
</comment>
<dbReference type="SUPFAM" id="SSF143437">
    <property type="entry name" value="THUMP domain-like"/>
    <property type="match status" value="1"/>
</dbReference>
<dbReference type="Proteomes" id="UP000003280">
    <property type="component" value="Unassembled WGS sequence"/>
</dbReference>
<keyword evidence="4 19" id="KW-0820">tRNA-binding</keyword>
<evidence type="ECO:0000256" key="17">
    <source>
        <dbReference type="ARBA" id="ARBA00077849"/>
    </source>
</evidence>
<evidence type="ECO:0000256" key="10">
    <source>
        <dbReference type="ARBA" id="ARBA00050570"/>
    </source>
</evidence>
<dbReference type="GO" id="GO:0000049">
    <property type="term" value="F:tRNA binding"/>
    <property type="evidence" value="ECO:0007669"/>
    <property type="project" value="UniProtKB-UniRule"/>
</dbReference>
<comment type="caution">
    <text evidence="21">The sequence shown here is derived from an EMBL/GenBank/DDBJ whole genome shotgun (WGS) entry which is preliminary data.</text>
</comment>
<evidence type="ECO:0000313" key="22">
    <source>
        <dbReference type="Proteomes" id="UP000003280"/>
    </source>
</evidence>
<proteinExistence type="inferred from homology"/>
<dbReference type="Pfam" id="PF02926">
    <property type="entry name" value="THUMP"/>
    <property type="match status" value="1"/>
</dbReference>
<dbReference type="UniPathway" id="UPA00060"/>
<name>E0NLK3_9FIRM</name>
<feature type="binding site" evidence="19">
    <location>
        <position position="265"/>
    </location>
    <ligand>
        <name>ATP</name>
        <dbReference type="ChEBI" id="CHEBI:30616"/>
    </ligand>
</feature>
<dbReference type="eggNOG" id="COG0301">
    <property type="taxonomic scope" value="Bacteria"/>
</dbReference>
<dbReference type="GO" id="GO:0009228">
    <property type="term" value="P:thiamine biosynthetic process"/>
    <property type="evidence" value="ECO:0007669"/>
    <property type="project" value="UniProtKB-KW"/>
</dbReference>
<dbReference type="HAMAP" id="MF_00021">
    <property type="entry name" value="ThiI"/>
    <property type="match status" value="1"/>
</dbReference>
<dbReference type="Pfam" id="PF02568">
    <property type="entry name" value="ThiI"/>
    <property type="match status" value="1"/>
</dbReference>
<evidence type="ECO:0000256" key="1">
    <source>
        <dbReference type="ARBA" id="ARBA00004496"/>
    </source>
</evidence>
<evidence type="ECO:0000256" key="13">
    <source>
        <dbReference type="ARBA" id="ARBA00061472"/>
    </source>
</evidence>
<feature type="binding site" evidence="19">
    <location>
        <begin position="183"/>
        <end position="184"/>
    </location>
    <ligand>
        <name>ATP</name>
        <dbReference type="ChEBI" id="CHEBI:30616"/>
    </ligand>
</feature>
<dbReference type="RefSeq" id="WP_008901856.1">
    <property type="nucleotide sequence ID" value="NZ_GL397071.1"/>
</dbReference>
<feature type="domain" description="THUMP" evidence="20">
    <location>
        <begin position="60"/>
        <end position="165"/>
    </location>
</feature>
<evidence type="ECO:0000256" key="5">
    <source>
        <dbReference type="ARBA" id="ARBA00022679"/>
    </source>
</evidence>
<dbReference type="InterPro" id="IPR049962">
    <property type="entry name" value="THUMP_ThiI"/>
</dbReference>
<dbReference type="AlphaFoldDB" id="E0NLK3"/>